<dbReference type="EMBL" id="BLLF01000089">
    <property type="protein sequence ID" value="GFH07340.1"/>
    <property type="molecule type" value="Genomic_DNA"/>
</dbReference>
<gene>
    <name evidence="3" type="ORF">HaLaN_02127</name>
</gene>
<proteinExistence type="inferred from homology"/>
<keyword evidence="1" id="KW-0143">Chaperone</keyword>
<comment type="subcellular location">
    <subcellularLocation>
        <location evidence="1">Mitochondrion inner membrane</location>
        <topology evidence="1">Peripheral membrane protein</topology>
        <orientation evidence="1">Intermembrane side</orientation>
    </subcellularLocation>
</comment>
<dbReference type="Proteomes" id="UP000485058">
    <property type="component" value="Unassembled WGS sequence"/>
</dbReference>
<keyword evidence="1" id="KW-0999">Mitochondrion inner membrane</keyword>
<dbReference type="Pfam" id="PF02953">
    <property type="entry name" value="zf-Tim10_DDP"/>
    <property type="match status" value="1"/>
</dbReference>
<dbReference type="InterPro" id="IPR035427">
    <property type="entry name" value="Tim10-like_dom_sf"/>
</dbReference>
<name>A0A699YAY8_HAELA</name>
<keyword evidence="1" id="KW-0813">Transport</keyword>
<evidence type="ECO:0000313" key="3">
    <source>
        <dbReference type="EMBL" id="GFH07340.1"/>
    </source>
</evidence>
<dbReference type="GO" id="GO:0005743">
    <property type="term" value="C:mitochondrial inner membrane"/>
    <property type="evidence" value="ECO:0007669"/>
    <property type="project" value="UniProtKB-SubCell"/>
</dbReference>
<keyword evidence="1" id="KW-0472">Membrane</keyword>
<dbReference type="SUPFAM" id="SSF144122">
    <property type="entry name" value="Tim10-like"/>
    <property type="match status" value="1"/>
</dbReference>
<evidence type="ECO:0000256" key="1">
    <source>
        <dbReference type="RuleBase" id="RU367043"/>
    </source>
</evidence>
<protein>
    <recommendedName>
        <fullName evidence="1">Mitochondrial import inner membrane translocase subunit</fullName>
    </recommendedName>
</protein>
<keyword evidence="4" id="KW-1185">Reference proteome</keyword>
<dbReference type="Gene3D" id="1.10.287.810">
    <property type="entry name" value="Mitochondrial import inner membrane translocase subunit tim13 like domains"/>
    <property type="match status" value="1"/>
</dbReference>
<organism evidence="3 4">
    <name type="scientific">Haematococcus lacustris</name>
    <name type="common">Green alga</name>
    <name type="synonym">Haematococcus pluvialis</name>
    <dbReference type="NCBI Taxonomy" id="44745"/>
    <lineage>
        <taxon>Eukaryota</taxon>
        <taxon>Viridiplantae</taxon>
        <taxon>Chlorophyta</taxon>
        <taxon>core chlorophytes</taxon>
        <taxon>Chlorophyceae</taxon>
        <taxon>CS clade</taxon>
        <taxon>Chlamydomonadales</taxon>
        <taxon>Haematococcaceae</taxon>
        <taxon>Haematococcus</taxon>
    </lineage>
</organism>
<comment type="domain">
    <text evidence="1">The twin CX3C motif contains 4 conserved Cys residues that form 2 disulfide bonds in the mitochondrial intermembrane space.</text>
</comment>
<dbReference type="AlphaFoldDB" id="A0A699YAY8"/>
<comment type="subunit">
    <text evidence="1">Heterohexamer.</text>
</comment>
<comment type="similarity">
    <text evidence="1">Belongs to the small Tim family.</text>
</comment>
<sequence length="116" mass="12329">MAAPGMPEVSAEMQQFIQRESQVAQIQQMIATLTDTCWDKCILSTPGTYLSSKESSCLENCAKRSLPAKQYAGSNGRLELAADASCESIVTTLLWALHGLGVGAGGIMQCMAVQSL</sequence>
<dbReference type="GO" id="GO:0015031">
    <property type="term" value="P:protein transport"/>
    <property type="evidence" value="ECO:0007669"/>
    <property type="project" value="UniProtKB-KW"/>
</dbReference>
<evidence type="ECO:0000259" key="2">
    <source>
        <dbReference type="Pfam" id="PF02953"/>
    </source>
</evidence>
<reference evidence="3 4" key="1">
    <citation type="submission" date="2020-02" db="EMBL/GenBank/DDBJ databases">
        <title>Draft genome sequence of Haematococcus lacustris strain NIES-144.</title>
        <authorList>
            <person name="Morimoto D."/>
            <person name="Nakagawa S."/>
            <person name="Yoshida T."/>
            <person name="Sawayama S."/>
        </authorList>
    </citation>
    <scope>NUCLEOTIDE SEQUENCE [LARGE SCALE GENOMIC DNA]</scope>
    <source>
        <strain evidence="3 4">NIES-144</strain>
    </source>
</reference>
<keyword evidence="1" id="KW-0496">Mitochondrion</keyword>
<keyword evidence="1" id="KW-1015">Disulfide bond</keyword>
<feature type="domain" description="Tim10-like" evidence="2">
    <location>
        <begin position="15"/>
        <end position="70"/>
    </location>
</feature>
<comment type="caution">
    <text evidence="3">The sequence shown here is derived from an EMBL/GenBank/DDBJ whole genome shotgun (WGS) entry which is preliminary data.</text>
</comment>
<dbReference type="InterPro" id="IPR004217">
    <property type="entry name" value="Tim10-like"/>
</dbReference>
<accession>A0A699YAY8</accession>
<evidence type="ECO:0000313" key="4">
    <source>
        <dbReference type="Proteomes" id="UP000485058"/>
    </source>
</evidence>
<keyword evidence="1" id="KW-0811">Translocation</keyword>
<keyword evidence="1" id="KW-0653">Protein transport</keyword>
<comment type="function">
    <text evidence="1">Mitochondrial intermembrane chaperone that participates in the import and insertion of some multi-pass transmembrane proteins into the mitochondrial inner membrane. Also required for the transfer of beta-barrel precursors from the TOM complex to the sorting and assembly machinery (SAM complex) of the outer membrane. Acts as a chaperone-like protein that protects the hydrophobic precursors from aggregation and guide them through the mitochondrial intermembrane space.</text>
</comment>